<feature type="compositionally biased region" description="Acidic residues" evidence="1">
    <location>
        <begin position="299"/>
        <end position="315"/>
    </location>
</feature>
<sequence>MRDAFYTQLLASSPTQVGFNESNQETINSDGLSSTPDEGFDIVDDDRRNTHNDSVTDVGEIDDAHNCVTESTSTSDTDDSDMAKQIDAAGEGESLLGSDSSDDDERLAKEEEYLIQEVIQGSHNRGACFDNSAGKVFDINNEDNPREHNEFWNSLSPNVRTQENGVLGEEMFKPQRGFASSPEPSFSDFFVSSDEMDAQQTEDDCDDDEMLTTDEDSMSGSESDSSISNASLSTPLLAHYGAAQTDSDQNDTLYDGEELDEDGSLKSAIPLLVIEDLDGRLIYARAGDGEAVFGSDGEFEFAEESEDESSSDEFSDFAQTHSYKAENKTGTDTTLSNTEHSGVDTLDGDTTDELPDEDMPYPRLLVGSVAPKGGKNARRAREIAARCRLLSPRPSSVLTSAGRSTFSRVPSALSMISKVADDQTDASSESPEPVGNAKEAATGAKLFRDAKTREGNFVKPEMGEFMPAMSKSVRRAVIDGSHRAPSPFIDRNRLQHALGRKRQGKGDAEDSLEHALQGSRRLKRKRAPTQNSFHALTNRGPLADLTSQNMSSNPESMDQGSMMDLCDVLDENLLWQEVDSQEPPCDNDDHGELVSRDTHANAKQRGDGILTFIFA</sequence>
<dbReference type="Proteomes" id="UP000232875">
    <property type="component" value="Unassembled WGS sequence"/>
</dbReference>
<feature type="region of interest" description="Disordered" evidence="1">
    <location>
        <begin position="299"/>
        <end position="373"/>
    </location>
</feature>
<reference evidence="2 3" key="1">
    <citation type="submission" date="2017-10" db="EMBL/GenBank/DDBJ databases">
        <title>A novel species of cold-tolerant Malassezia isolated from bats.</title>
        <authorList>
            <person name="Lorch J.M."/>
            <person name="Palmer J.M."/>
            <person name="Vanderwolf K.J."/>
            <person name="Schmidt K.Z."/>
            <person name="Verant M.L."/>
            <person name="Weller T.J."/>
            <person name="Blehert D.S."/>
        </authorList>
    </citation>
    <scope>NUCLEOTIDE SEQUENCE [LARGE SCALE GENOMIC DNA]</scope>
    <source>
        <strain evidence="2 3">NWHC:44797-103</strain>
    </source>
</reference>
<feature type="compositionally biased region" description="Polar residues" evidence="1">
    <location>
        <begin position="19"/>
        <end position="36"/>
    </location>
</feature>
<feature type="region of interest" description="Disordered" evidence="1">
    <location>
        <begin position="194"/>
        <end position="229"/>
    </location>
</feature>
<feature type="compositionally biased region" description="Acidic residues" evidence="1">
    <location>
        <begin position="194"/>
        <end position="217"/>
    </location>
</feature>
<dbReference type="STRING" id="2020962.A0A2N1JFV9"/>
<evidence type="ECO:0000256" key="1">
    <source>
        <dbReference type="SAM" id="MobiDB-lite"/>
    </source>
</evidence>
<evidence type="ECO:0000313" key="3">
    <source>
        <dbReference type="Proteomes" id="UP000232875"/>
    </source>
</evidence>
<feature type="compositionally biased region" description="Polar residues" evidence="1">
    <location>
        <begin position="330"/>
        <end position="340"/>
    </location>
</feature>
<proteinExistence type="predicted"/>
<protein>
    <submittedName>
        <fullName evidence="2">Uncharacterized protein</fullName>
    </submittedName>
</protein>
<feature type="compositionally biased region" description="Low complexity" evidence="1">
    <location>
        <begin position="218"/>
        <end position="229"/>
    </location>
</feature>
<dbReference type="EMBL" id="KZ454987">
    <property type="protein sequence ID" value="PKI85441.1"/>
    <property type="molecule type" value="Genomic_DNA"/>
</dbReference>
<dbReference type="OrthoDB" id="3364971at2759"/>
<feature type="region of interest" description="Disordered" evidence="1">
    <location>
        <begin position="19"/>
        <end position="57"/>
    </location>
</feature>
<feature type="region of interest" description="Disordered" evidence="1">
    <location>
        <begin position="516"/>
        <end position="536"/>
    </location>
</feature>
<keyword evidence="3" id="KW-1185">Reference proteome</keyword>
<feature type="compositionally biased region" description="Acidic residues" evidence="1">
    <location>
        <begin position="346"/>
        <end position="359"/>
    </location>
</feature>
<accession>A0A2N1JFV9</accession>
<organism evidence="2 3">
    <name type="scientific">Malassezia vespertilionis</name>
    <dbReference type="NCBI Taxonomy" id="2020962"/>
    <lineage>
        <taxon>Eukaryota</taxon>
        <taxon>Fungi</taxon>
        <taxon>Dikarya</taxon>
        <taxon>Basidiomycota</taxon>
        <taxon>Ustilaginomycotina</taxon>
        <taxon>Malasseziomycetes</taxon>
        <taxon>Malasseziales</taxon>
        <taxon>Malasseziaceae</taxon>
        <taxon>Malassezia</taxon>
    </lineage>
</organism>
<gene>
    <name evidence="2" type="ORF">MVES_000684</name>
</gene>
<evidence type="ECO:0000313" key="2">
    <source>
        <dbReference type="EMBL" id="PKI85441.1"/>
    </source>
</evidence>
<feature type="region of interest" description="Disordered" evidence="1">
    <location>
        <begin position="421"/>
        <end position="441"/>
    </location>
</feature>
<name>A0A2N1JFV9_9BASI</name>
<dbReference type="AlphaFoldDB" id="A0A2N1JFV9"/>